<evidence type="ECO:0000313" key="3">
    <source>
        <dbReference type="EMBL" id="KAF2258135.1"/>
    </source>
</evidence>
<evidence type="ECO:0000313" key="4">
    <source>
        <dbReference type="Proteomes" id="UP000800093"/>
    </source>
</evidence>
<organism evidence="3 4">
    <name type="scientific">Lojkania enalia</name>
    <dbReference type="NCBI Taxonomy" id="147567"/>
    <lineage>
        <taxon>Eukaryota</taxon>
        <taxon>Fungi</taxon>
        <taxon>Dikarya</taxon>
        <taxon>Ascomycota</taxon>
        <taxon>Pezizomycotina</taxon>
        <taxon>Dothideomycetes</taxon>
        <taxon>Pleosporomycetidae</taxon>
        <taxon>Pleosporales</taxon>
        <taxon>Pleosporales incertae sedis</taxon>
        <taxon>Lojkania</taxon>
    </lineage>
</organism>
<feature type="region of interest" description="Disordered" evidence="1">
    <location>
        <begin position="747"/>
        <end position="802"/>
    </location>
</feature>
<feature type="compositionally biased region" description="Polar residues" evidence="1">
    <location>
        <begin position="183"/>
        <end position="200"/>
    </location>
</feature>
<feature type="compositionally biased region" description="Low complexity" evidence="1">
    <location>
        <begin position="163"/>
        <end position="175"/>
    </location>
</feature>
<dbReference type="Pfam" id="PF10544">
    <property type="entry name" value="T5orf172"/>
    <property type="match status" value="1"/>
</dbReference>
<dbReference type="SMART" id="SM00974">
    <property type="entry name" value="T5orf172"/>
    <property type="match status" value="1"/>
</dbReference>
<dbReference type="PANTHER" id="PTHR28094">
    <property type="entry name" value="MEIOTICALLY UP-REGULATED GENE 113 PROTEIN"/>
    <property type="match status" value="1"/>
</dbReference>
<accession>A0A9P4MUR0</accession>
<gene>
    <name evidence="3" type="ORF">CC78DRAFT_549381</name>
</gene>
<name>A0A9P4MUR0_9PLEO</name>
<feature type="compositionally biased region" description="Low complexity" evidence="1">
    <location>
        <begin position="112"/>
        <end position="152"/>
    </location>
</feature>
<sequence>MSYNLGVDFFVRYNDLDPAAQNQCIFFTKQGRRCRWFCRDNNQAIELHRRITQSENVLMDDIIEYILCNCCRESRAQHRDRIVNIGLLIPLAKRWLDEILTQRQLEEAQGQAAEPSTPTTSAPTLWASSPASSTYATSTTPTPIRNTTIETPLTNPSYYRPGSQSSTPSKPESSPTPAPRTSLIISNTTQVGIQPSGSETRYNLRSREVNFSTTPVSRLTALYSQASLSEFQPHIQKPSPEDAVSWKICESLCKRDFETGSVYIFNRVSSPGHVKIGWTAVSVEARLEGWSKCGYIPNKLFSVDDVPNAQRAETLTHHELIKEWRRERRCKAEHCQVSHQEWFEVSQDKAIQVLDNWATFFKKANPYEWNGSLKTEWKEVVGMLVANGETVTSMKLLEHYEASIKKKAEVKKEPVEVETKSKIEEQGWVPGEPKYKEPVSYEEISDRLLSIHTELEALSKSKLQLKSEALRSQIPMAGVSPLQADKQSKTDPQVNARPLLKTDLLSKAPSKGPFVFSAGSSSKVEQSSSDGPLSVKEPLAKAQSLIKTELLLNGDSQSKATQSPGSKLPNNNRVPSETPHIFNSESASKVQPFSFSRPLFTKQASLTKEPLFTKELPVNKEQLFGAQSLFQWYSSLDYKVSFGTEAQSKTPFILGAKPPSKVEQSSSTFQPSTKEPLFKTQSLFKTDMLSKSEPLPKSDSLPKTPFDTSAFPKTDFVYEVASSKSERLPKTASSSFQSLFKTRLVLENQTLPEDETPRGKATSSPSKDASVDEELLPEQIPLPPSPSLEAADGDQDTSVPWGTDISDALVNLYLDEQVESLDSLTTSVTEYQLEDEGVKPNNEDEVKPQSEHVKQIVQTHHRELKSQEDDETTIVEQEAESSMVEWVEEETLVDTQAPLGLEMAALKIIDKIANVASPEVATKAENGLDGVKVMEREVSPDVDIVAFS</sequence>
<proteinExistence type="predicted"/>
<reference evidence="4" key="1">
    <citation type="journal article" date="2020" name="Stud. Mycol.">
        <title>101 Dothideomycetes genomes: A test case for predicting lifestyles and emergence of pathogens.</title>
        <authorList>
            <person name="Haridas S."/>
            <person name="Albert R."/>
            <person name="Binder M."/>
            <person name="Bloem J."/>
            <person name="LaButti K."/>
            <person name="Salamov A."/>
            <person name="Andreopoulos B."/>
            <person name="Baker S."/>
            <person name="Barry K."/>
            <person name="Bills G."/>
            <person name="Bluhm B."/>
            <person name="Cannon C."/>
            <person name="Castanera R."/>
            <person name="Culley D."/>
            <person name="Daum C."/>
            <person name="Ezra D."/>
            <person name="Gonzalez J."/>
            <person name="Henrissat B."/>
            <person name="Kuo A."/>
            <person name="Liang C."/>
            <person name="Lipzen A."/>
            <person name="Lutzoni F."/>
            <person name="Magnuson J."/>
            <person name="Mondo S."/>
            <person name="Nolan M."/>
            <person name="Ohm R."/>
            <person name="Pangilinan J."/>
            <person name="Park H.-J."/>
            <person name="Ramirez L."/>
            <person name="Alfaro M."/>
            <person name="Sun H."/>
            <person name="Tritt A."/>
            <person name="Yoshinaga Y."/>
            <person name="Zwiers L.-H."/>
            <person name="Turgeon B."/>
            <person name="Goodwin S."/>
            <person name="Spatafora J."/>
            <person name="Crous P."/>
            <person name="Grigoriev I."/>
        </authorList>
    </citation>
    <scope>NUCLEOTIDE SEQUENCE [LARGE SCALE GENOMIC DNA]</scope>
    <source>
        <strain evidence="4">CBS 304.66</strain>
    </source>
</reference>
<feature type="region of interest" description="Disordered" evidence="1">
    <location>
        <begin position="107"/>
        <end position="200"/>
    </location>
</feature>
<feature type="compositionally biased region" description="Polar residues" evidence="1">
    <location>
        <begin position="554"/>
        <end position="580"/>
    </location>
</feature>
<dbReference type="EMBL" id="ML986781">
    <property type="protein sequence ID" value="KAF2258135.1"/>
    <property type="molecule type" value="Genomic_DNA"/>
</dbReference>
<dbReference type="OrthoDB" id="3511049at2759"/>
<dbReference type="PANTHER" id="PTHR28094:SF1">
    <property type="entry name" value="MEIOTICALLY UP-REGULATED GENE 113 PROTEIN"/>
    <property type="match status" value="1"/>
</dbReference>
<comment type="caution">
    <text evidence="3">The sequence shown here is derived from an EMBL/GenBank/DDBJ whole genome shotgun (WGS) entry which is preliminary data.</text>
</comment>
<feature type="region of interest" description="Disordered" evidence="1">
    <location>
        <begin position="553"/>
        <end position="580"/>
    </location>
</feature>
<feature type="region of interest" description="Disordered" evidence="1">
    <location>
        <begin position="478"/>
        <end position="497"/>
    </location>
</feature>
<dbReference type="InterPro" id="IPR018306">
    <property type="entry name" value="Phage_T5_Orf172_DNA-bd"/>
</dbReference>
<dbReference type="InterPro" id="IPR053006">
    <property type="entry name" value="Meiosis_regulatory"/>
</dbReference>
<protein>
    <recommendedName>
        <fullName evidence="2">Bacteriophage T5 Orf172 DNA-binding domain-containing protein</fullName>
    </recommendedName>
</protein>
<evidence type="ECO:0000256" key="1">
    <source>
        <dbReference type="SAM" id="MobiDB-lite"/>
    </source>
</evidence>
<feature type="domain" description="Bacteriophage T5 Orf172 DNA-binding" evidence="2">
    <location>
        <begin position="268"/>
        <end position="357"/>
    </location>
</feature>
<dbReference type="AlphaFoldDB" id="A0A9P4MUR0"/>
<dbReference type="Proteomes" id="UP000800093">
    <property type="component" value="Unassembled WGS sequence"/>
</dbReference>
<evidence type="ECO:0000259" key="2">
    <source>
        <dbReference type="SMART" id="SM00974"/>
    </source>
</evidence>
<keyword evidence="4" id="KW-1185">Reference proteome</keyword>